<name>A0A915I4U2_ROMCU</name>
<accession>A0A915I4U2</accession>
<dbReference type="Proteomes" id="UP000887565">
    <property type="component" value="Unplaced"/>
</dbReference>
<evidence type="ECO:0000313" key="2">
    <source>
        <dbReference type="WBParaSite" id="nRc.2.0.1.t09157-RA"/>
    </source>
</evidence>
<proteinExistence type="predicted"/>
<reference evidence="2" key="1">
    <citation type="submission" date="2022-11" db="UniProtKB">
        <authorList>
            <consortium name="WormBaseParasite"/>
        </authorList>
    </citation>
    <scope>IDENTIFICATION</scope>
</reference>
<dbReference type="WBParaSite" id="nRc.2.0.1.t09157-RA">
    <property type="protein sequence ID" value="nRc.2.0.1.t09157-RA"/>
    <property type="gene ID" value="nRc.2.0.1.g09157"/>
</dbReference>
<dbReference type="AlphaFoldDB" id="A0A915I4U2"/>
<protein>
    <submittedName>
        <fullName evidence="2">Maturase K</fullName>
    </submittedName>
</protein>
<sequence>MGTKVGESEKGRREFDQPFWIGSANLKSSHSDVFLRENARLRRFLPSNEFRKELDLKLFLNFTYFPHIFLGSHDQLVIHDPFRLIIEQRAGGVNVNGLAIDQRSITLLRIFFSGVPEKSRTYGFLDFLHLSTTRNNI</sequence>
<evidence type="ECO:0000313" key="1">
    <source>
        <dbReference type="Proteomes" id="UP000887565"/>
    </source>
</evidence>
<keyword evidence="1" id="KW-1185">Reference proteome</keyword>
<organism evidence="1 2">
    <name type="scientific">Romanomermis culicivorax</name>
    <name type="common">Nematode worm</name>
    <dbReference type="NCBI Taxonomy" id="13658"/>
    <lineage>
        <taxon>Eukaryota</taxon>
        <taxon>Metazoa</taxon>
        <taxon>Ecdysozoa</taxon>
        <taxon>Nematoda</taxon>
        <taxon>Enoplea</taxon>
        <taxon>Dorylaimia</taxon>
        <taxon>Mermithida</taxon>
        <taxon>Mermithoidea</taxon>
        <taxon>Mermithidae</taxon>
        <taxon>Romanomermis</taxon>
    </lineage>
</organism>